<evidence type="ECO:0000256" key="1">
    <source>
        <dbReference type="SAM" id="MobiDB-lite"/>
    </source>
</evidence>
<dbReference type="Pfam" id="PF13424">
    <property type="entry name" value="TPR_12"/>
    <property type="match status" value="1"/>
</dbReference>
<dbReference type="Gene3D" id="1.25.40.10">
    <property type="entry name" value="Tetratricopeptide repeat domain"/>
    <property type="match status" value="1"/>
</dbReference>
<proteinExistence type="predicted"/>
<name>A0ABN6CNI0_9ACTN</name>
<evidence type="ECO:0008006" key="4">
    <source>
        <dbReference type="Google" id="ProtNLM"/>
    </source>
</evidence>
<keyword evidence="3" id="KW-1185">Reference proteome</keyword>
<evidence type="ECO:0000313" key="3">
    <source>
        <dbReference type="Proteomes" id="UP000676967"/>
    </source>
</evidence>
<reference evidence="2 3" key="1">
    <citation type="submission" date="2020-08" db="EMBL/GenBank/DDBJ databases">
        <title>Whole genome shotgun sequence of Actinoplanes ianthinogenes NBRC 13996.</title>
        <authorList>
            <person name="Komaki H."/>
            <person name="Tamura T."/>
        </authorList>
    </citation>
    <scope>NUCLEOTIDE SEQUENCE [LARGE SCALE GENOMIC DNA]</scope>
    <source>
        <strain evidence="2 3">NBRC 13996</strain>
    </source>
</reference>
<feature type="compositionally biased region" description="Basic and acidic residues" evidence="1">
    <location>
        <begin position="147"/>
        <end position="195"/>
    </location>
</feature>
<evidence type="ECO:0000313" key="2">
    <source>
        <dbReference type="EMBL" id="BCJ46778.1"/>
    </source>
</evidence>
<gene>
    <name evidence="2" type="ORF">Aiant_74350</name>
</gene>
<dbReference type="SUPFAM" id="SSF48452">
    <property type="entry name" value="TPR-like"/>
    <property type="match status" value="1"/>
</dbReference>
<sequence length="356" mass="37440">MAEVYRSAHAAATRTAEVYRSAHAAVSAAAHENERGELLRRAGRPAEAAECFARALAVIGGVDGADPATHSAILNNLALSAHERGELAAARRYLVRSLEVGPLVGDPVGRAITYDNLAVVEVELAQLAGALPPANPGREPQPGSGPRESDGPRESGGSRRSHGPRESDGPRPNDGPRARLDDEAQARPVEGPRAEPEDEAADRVGWVRLAEAERYFGAAERLFRSVLPEALDDYLRSVLNRADAAALRGDHARVDRLTRHAAELAVHHSVGADNAVEAVTMRGGFLHRHRGHPRAAVELLTARLPALLPECAPDHGAAALATLSRAAAATGDPALVEDVAARMAELGSTAGSAARR</sequence>
<organism evidence="2 3">
    <name type="scientific">Actinoplanes ianthinogenes</name>
    <dbReference type="NCBI Taxonomy" id="122358"/>
    <lineage>
        <taxon>Bacteria</taxon>
        <taxon>Bacillati</taxon>
        <taxon>Actinomycetota</taxon>
        <taxon>Actinomycetes</taxon>
        <taxon>Micromonosporales</taxon>
        <taxon>Micromonosporaceae</taxon>
        <taxon>Actinoplanes</taxon>
    </lineage>
</organism>
<dbReference type="Proteomes" id="UP000676967">
    <property type="component" value="Chromosome"/>
</dbReference>
<dbReference type="EMBL" id="AP023356">
    <property type="protein sequence ID" value="BCJ46778.1"/>
    <property type="molecule type" value="Genomic_DNA"/>
</dbReference>
<feature type="region of interest" description="Disordered" evidence="1">
    <location>
        <begin position="130"/>
        <end position="200"/>
    </location>
</feature>
<dbReference type="RefSeq" id="WP_189331646.1">
    <property type="nucleotide sequence ID" value="NZ_AP023356.1"/>
</dbReference>
<protein>
    <recommendedName>
        <fullName evidence="4">Tetratricopeptide repeat protein</fullName>
    </recommendedName>
</protein>
<accession>A0ABN6CNI0</accession>
<dbReference type="InterPro" id="IPR011990">
    <property type="entry name" value="TPR-like_helical_dom_sf"/>
</dbReference>